<gene>
    <name evidence="1" type="ORF">EB796_008936</name>
</gene>
<dbReference type="Proteomes" id="UP000593567">
    <property type="component" value="Unassembled WGS sequence"/>
</dbReference>
<comment type="caution">
    <text evidence="1">The sequence shown here is derived from an EMBL/GenBank/DDBJ whole genome shotgun (WGS) entry which is preliminary data.</text>
</comment>
<dbReference type="PANTHER" id="PTHR37984">
    <property type="entry name" value="PROTEIN CBG26694"/>
    <property type="match status" value="1"/>
</dbReference>
<dbReference type="InterPro" id="IPR050951">
    <property type="entry name" value="Retrovirus_Pol_polyprotein"/>
</dbReference>
<dbReference type="OrthoDB" id="10064927at2759"/>
<dbReference type="GO" id="GO:0003676">
    <property type="term" value="F:nucleic acid binding"/>
    <property type="evidence" value="ECO:0007669"/>
    <property type="project" value="InterPro"/>
</dbReference>
<protein>
    <recommendedName>
        <fullName evidence="3">Integrase catalytic domain-containing protein</fullName>
    </recommendedName>
</protein>
<dbReference type="EMBL" id="VXIV02001482">
    <property type="protein sequence ID" value="KAF6032749.1"/>
    <property type="molecule type" value="Genomic_DNA"/>
</dbReference>
<dbReference type="SUPFAM" id="SSF53098">
    <property type="entry name" value="Ribonuclease H-like"/>
    <property type="match status" value="1"/>
</dbReference>
<reference evidence="1" key="1">
    <citation type="submission" date="2020-06" db="EMBL/GenBank/DDBJ databases">
        <title>Draft genome of Bugula neritina, a colonial animal packing powerful symbionts and potential medicines.</title>
        <authorList>
            <person name="Rayko M."/>
        </authorList>
    </citation>
    <scope>NUCLEOTIDE SEQUENCE [LARGE SCALE GENOMIC DNA]</scope>
    <source>
        <strain evidence="1">Kwan_BN1</strain>
    </source>
</reference>
<dbReference type="Gene3D" id="3.30.420.10">
    <property type="entry name" value="Ribonuclease H-like superfamily/Ribonuclease H"/>
    <property type="match status" value="1"/>
</dbReference>
<keyword evidence="2" id="KW-1185">Reference proteome</keyword>
<evidence type="ECO:0008006" key="3">
    <source>
        <dbReference type="Google" id="ProtNLM"/>
    </source>
</evidence>
<dbReference type="AlphaFoldDB" id="A0A7J7K288"/>
<evidence type="ECO:0000313" key="1">
    <source>
        <dbReference type="EMBL" id="KAF6032749.1"/>
    </source>
</evidence>
<accession>A0A7J7K288</accession>
<dbReference type="InterPro" id="IPR036397">
    <property type="entry name" value="RNaseH_sf"/>
</dbReference>
<dbReference type="InterPro" id="IPR012337">
    <property type="entry name" value="RNaseH-like_sf"/>
</dbReference>
<evidence type="ECO:0000313" key="2">
    <source>
        <dbReference type="Proteomes" id="UP000593567"/>
    </source>
</evidence>
<name>A0A7J7K288_BUGNE</name>
<sequence>MSQQIAEMVKKCESCRKESNVQQSPLLRFEFPSCPWEKLGSDLFYFDSKWFLLVVDYYSRFIKATLLEDLTISKVILHLKNIFARHGSQRS</sequence>
<dbReference type="PANTHER" id="PTHR37984:SF9">
    <property type="entry name" value="INTEGRASE CATALYTIC DOMAIN-CONTAINING PROTEIN"/>
    <property type="match status" value="1"/>
</dbReference>
<proteinExistence type="predicted"/>
<organism evidence="1 2">
    <name type="scientific">Bugula neritina</name>
    <name type="common">Brown bryozoan</name>
    <name type="synonym">Sertularia neritina</name>
    <dbReference type="NCBI Taxonomy" id="10212"/>
    <lineage>
        <taxon>Eukaryota</taxon>
        <taxon>Metazoa</taxon>
        <taxon>Spiralia</taxon>
        <taxon>Lophotrochozoa</taxon>
        <taxon>Bryozoa</taxon>
        <taxon>Gymnolaemata</taxon>
        <taxon>Cheilostomatida</taxon>
        <taxon>Flustrina</taxon>
        <taxon>Buguloidea</taxon>
        <taxon>Bugulidae</taxon>
        <taxon>Bugula</taxon>
    </lineage>
</organism>